<evidence type="ECO:0000256" key="1">
    <source>
        <dbReference type="SAM" id="MobiDB-lite"/>
    </source>
</evidence>
<accession>W2TXR3</accession>
<feature type="compositionally biased region" description="Basic and acidic residues" evidence="1">
    <location>
        <begin position="47"/>
        <end position="59"/>
    </location>
</feature>
<evidence type="ECO:0000313" key="2">
    <source>
        <dbReference type="EMBL" id="ETN86658.1"/>
    </source>
</evidence>
<gene>
    <name evidence="2" type="ORF">NECAME_16210</name>
</gene>
<dbReference type="Proteomes" id="UP000053676">
    <property type="component" value="Unassembled WGS sequence"/>
</dbReference>
<dbReference type="EMBL" id="KI657517">
    <property type="protein sequence ID" value="ETN86658.1"/>
    <property type="molecule type" value="Genomic_DNA"/>
</dbReference>
<dbReference type="AlphaFoldDB" id="W2TXR3"/>
<keyword evidence="3" id="KW-1185">Reference proteome</keyword>
<dbReference type="KEGG" id="nai:NECAME_16210"/>
<feature type="region of interest" description="Disordered" evidence="1">
    <location>
        <begin position="1"/>
        <end position="21"/>
    </location>
</feature>
<organism evidence="2 3">
    <name type="scientific">Necator americanus</name>
    <name type="common">Human hookworm</name>
    <dbReference type="NCBI Taxonomy" id="51031"/>
    <lineage>
        <taxon>Eukaryota</taxon>
        <taxon>Metazoa</taxon>
        <taxon>Ecdysozoa</taxon>
        <taxon>Nematoda</taxon>
        <taxon>Chromadorea</taxon>
        <taxon>Rhabditida</taxon>
        <taxon>Rhabditina</taxon>
        <taxon>Rhabditomorpha</taxon>
        <taxon>Strongyloidea</taxon>
        <taxon>Ancylostomatidae</taxon>
        <taxon>Bunostominae</taxon>
        <taxon>Necator</taxon>
    </lineage>
</organism>
<feature type="compositionally biased region" description="Basic and acidic residues" evidence="1">
    <location>
        <begin position="1"/>
        <end position="17"/>
    </location>
</feature>
<evidence type="ECO:0000313" key="3">
    <source>
        <dbReference type="Proteomes" id="UP000053676"/>
    </source>
</evidence>
<proteinExistence type="predicted"/>
<reference evidence="3" key="1">
    <citation type="journal article" date="2014" name="Nat. Genet.">
        <title>Genome of the human hookworm Necator americanus.</title>
        <authorList>
            <person name="Tang Y.T."/>
            <person name="Gao X."/>
            <person name="Rosa B.A."/>
            <person name="Abubucker S."/>
            <person name="Hallsworth-Pepin K."/>
            <person name="Martin J."/>
            <person name="Tyagi R."/>
            <person name="Heizer E."/>
            <person name="Zhang X."/>
            <person name="Bhonagiri-Palsikar V."/>
            <person name="Minx P."/>
            <person name="Warren W.C."/>
            <person name="Wang Q."/>
            <person name="Zhan B."/>
            <person name="Hotez P.J."/>
            <person name="Sternberg P.W."/>
            <person name="Dougall A."/>
            <person name="Gaze S.T."/>
            <person name="Mulvenna J."/>
            <person name="Sotillo J."/>
            <person name="Ranganathan S."/>
            <person name="Rabelo E.M."/>
            <person name="Wilson R.K."/>
            <person name="Felgner P.L."/>
            <person name="Bethony J."/>
            <person name="Hawdon J.M."/>
            <person name="Gasser R.B."/>
            <person name="Loukas A."/>
            <person name="Mitreva M."/>
        </authorList>
    </citation>
    <scope>NUCLEOTIDE SEQUENCE [LARGE SCALE GENOMIC DNA]</scope>
</reference>
<protein>
    <submittedName>
        <fullName evidence="2">Uncharacterized protein</fullName>
    </submittedName>
</protein>
<feature type="region of interest" description="Disordered" evidence="1">
    <location>
        <begin position="37"/>
        <end position="66"/>
    </location>
</feature>
<sequence length="66" mass="7040">MDEHRRSLKMATEKKGIDGGCGIRPVHSIPALCVASTSLSEDGTLQKGEKKGDGNKEESTGLIKRS</sequence>
<name>W2TXR3_NECAM</name>